<name>H6L5Y6_SAPGL</name>
<dbReference type="STRING" id="984262.SGRA_3830"/>
<protein>
    <submittedName>
        <fullName evidence="1">Uncharacterized protein</fullName>
    </submittedName>
</protein>
<reference evidence="1 2" key="1">
    <citation type="journal article" date="2012" name="Stand. Genomic Sci.">
        <title>Complete genome sequencing and analysis of Saprospira grandis str. Lewin, a predatory marine bacterium.</title>
        <authorList>
            <person name="Saw J.H."/>
            <person name="Yuryev A."/>
            <person name="Kanbe M."/>
            <person name="Hou S."/>
            <person name="Young A.G."/>
            <person name="Aizawa S."/>
            <person name="Alam M."/>
        </authorList>
    </citation>
    <scope>NUCLEOTIDE SEQUENCE [LARGE SCALE GENOMIC DNA]</scope>
    <source>
        <strain evidence="1 2">Lewin</strain>
    </source>
</reference>
<organism evidence="1 2">
    <name type="scientific">Saprospira grandis (strain Lewin)</name>
    <dbReference type="NCBI Taxonomy" id="984262"/>
    <lineage>
        <taxon>Bacteria</taxon>
        <taxon>Pseudomonadati</taxon>
        <taxon>Bacteroidota</taxon>
        <taxon>Saprospiria</taxon>
        <taxon>Saprospirales</taxon>
        <taxon>Saprospiraceae</taxon>
        <taxon>Saprospira</taxon>
    </lineage>
</organism>
<evidence type="ECO:0000313" key="1">
    <source>
        <dbReference type="EMBL" id="AFC26546.1"/>
    </source>
</evidence>
<dbReference type="Proteomes" id="UP000007519">
    <property type="component" value="Chromosome"/>
</dbReference>
<keyword evidence="2" id="KW-1185">Reference proteome</keyword>
<proteinExistence type="predicted"/>
<dbReference type="HOGENOM" id="CLU_3398373_0_0_10"/>
<dbReference type="EMBL" id="CP002831">
    <property type="protein sequence ID" value="AFC26546.1"/>
    <property type="molecule type" value="Genomic_DNA"/>
</dbReference>
<dbReference type="KEGG" id="sgn:SGRA_3830"/>
<accession>H6L5Y6</accession>
<sequence>MGQFARRTAAFYRLLSERSEPPAGRRPVFMA</sequence>
<dbReference type="AlphaFoldDB" id="H6L5Y6"/>
<evidence type="ECO:0000313" key="2">
    <source>
        <dbReference type="Proteomes" id="UP000007519"/>
    </source>
</evidence>
<gene>
    <name evidence="1" type="ordered locus">SGRA_3830</name>
</gene>